<evidence type="ECO:0000256" key="1">
    <source>
        <dbReference type="SAM" id="MobiDB-lite"/>
    </source>
</evidence>
<feature type="region of interest" description="Disordered" evidence="1">
    <location>
        <begin position="1"/>
        <end position="21"/>
    </location>
</feature>
<dbReference type="WBParaSite" id="MBELARI_LOCUS18631.2">
    <property type="protein sequence ID" value="MBELARI_LOCUS18631.2"/>
    <property type="gene ID" value="MBELARI_LOCUS18631"/>
</dbReference>
<organism evidence="2 3">
    <name type="scientific">Mesorhabditis belari</name>
    <dbReference type="NCBI Taxonomy" id="2138241"/>
    <lineage>
        <taxon>Eukaryota</taxon>
        <taxon>Metazoa</taxon>
        <taxon>Ecdysozoa</taxon>
        <taxon>Nematoda</taxon>
        <taxon>Chromadorea</taxon>
        <taxon>Rhabditida</taxon>
        <taxon>Rhabditina</taxon>
        <taxon>Rhabditomorpha</taxon>
        <taxon>Rhabditoidea</taxon>
        <taxon>Rhabditidae</taxon>
        <taxon>Mesorhabditinae</taxon>
        <taxon>Mesorhabditis</taxon>
    </lineage>
</organism>
<name>A0AAF3J656_9BILA</name>
<reference evidence="3" key="1">
    <citation type="submission" date="2024-02" db="UniProtKB">
        <authorList>
            <consortium name="WormBaseParasite"/>
        </authorList>
    </citation>
    <scope>IDENTIFICATION</scope>
</reference>
<evidence type="ECO:0000313" key="3">
    <source>
        <dbReference type="WBParaSite" id="MBELARI_LOCUS18631.2"/>
    </source>
</evidence>
<dbReference type="Proteomes" id="UP000887575">
    <property type="component" value="Unassembled WGS sequence"/>
</dbReference>
<protein>
    <submittedName>
        <fullName evidence="3">Uncharacterized protein</fullName>
    </submittedName>
</protein>
<keyword evidence="2" id="KW-1185">Reference proteome</keyword>
<proteinExistence type="predicted"/>
<evidence type="ECO:0000313" key="2">
    <source>
        <dbReference type="Proteomes" id="UP000887575"/>
    </source>
</evidence>
<accession>A0AAF3J656</accession>
<sequence length="263" mass="30414">MEMGNDVDHETTPIIPRYDTGPPQLQVNSRRFMVLSSCITNVVSSSIRNPSPLREYIPRRTTYIVFRRLINRNLQFDFEGNVAEERAIRDAIAKEEEKMLLEEENRLPTKGFLTSHQLAYHKEPPSKIRFPCRNLPPSTDDTADERTIKLVLENIVNQVCRWDSTMDGIRCTSISRNTKWLERRSQLETQAETSLGILALWRRARGRPSNKPDCVSSTMLPPSESDIIFGVTSTRKHPGVYRWMLDEALGKRKRQRANITERS</sequence>
<dbReference type="AlphaFoldDB" id="A0AAF3J656"/>
<feature type="compositionally biased region" description="Basic and acidic residues" evidence="1">
    <location>
        <begin position="1"/>
        <end position="11"/>
    </location>
</feature>